<gene>
    <name evidence="1" type="ORF">B296_00039852</name>
</gene>
<accession>A0A426YIQ9</accession>
<dbReference type="EMBL" id="AMZH03012127">
    <property type="protein sequence ID" value="RRT51614.1"/>
    <property type="molecule type" value="Genomic_DNA"/>
</dbReference>
<dbReference type="AlphaFoldDB" id="A0A426YIQ9"/>
<comment type="caution">
    <text evidence="1">The sequence shown here is derived from an EMBL/GenBank/DDBJ whole genome shotgun (WGS) entry which is preliminary data.</text>
</comment>
<sequence length="63" mass="7483">VLSACIRRPTRYGEKIRFQRIGSKVETSKHNRRDRVCPQNLWFLSRCMKECDSSGKDTRVRLL</sequence>
<dbReference type="Proteomes" id="UP000287651">
    <property type="component" value="Unassembled WGS sequence"/>
</dbReference>
<name>A0A426YIQ9_ENSVE</name>
<reference evidence="1 2" key="1">
    <citation type="journal article" date="2014" name="Agronomy (Basel)">
        <title>A Draft Genome Sequence for Ensete ventricosum, the Drought-Tolerant Tree Against Hunger.</title>
        <authorList>
            <person name="Harrison J."/>
            <person name="Moore K.A."/>
            <person name="Paszkiewicz K."/>
            <person name="Jones T."/>
            <person name="Grant M."/>
            <person name="Ambacheew D."/>
            <person name="Muzemil S."/>
            <person name="Studholme D.J."/>
        </authorList>
    </citation>
    <scope>NUCLEOTIDE SEQUENCE [LARGE SCALE GENOMIC DNA]</scope>
</reference>
<protein>
    <submittedName>
        <fullName evidence="1">Uncharacterized protein</fullName>
    </submittedName>
</protein>
<organism evidence="1 2">
    <name type="scientific">Ensete ventricosum</name>
    <name type="common">Abyssinian banana</name>
    <name type="synonym">Musa ensete</name>
    <dbReference type="NCBI Taxonomy" id="4639"/>
    <lineage>
        <taxon>Eukaryota</taxon>
        <taxon>Viridiplantae</taxon>
        <taxon>Streptophyta</taxon>
        <taxon>Embryophyta</taxon>
        <taxon>Tracheophyta</taxon>
        <taxon>Spermatophyta</taxon>
        <taxon>Magnoliopsida</taxon>
        <taxon>Liliopsida</taxon>
        <taxon>Zingiberales</taxon>
        <taxon>Musaceae</taxon>
        <taxon>Ensete</taxon>
    </lineage>
</organism>
<proteinExistence type="predicted"/>
<feature type="non-terminal residue" evidence="1">
    <location>
        <position position="1"/>
    </location>
</feature>
<evidence type="ECO:0000313" key="2">
    <source>
        <dbReference type="Proteomes" id="UP000287651"/>
    </source>
</evidence>
<evidence type="ECO:0000313" key="1">
    <source>
        <dbReference type="EMBL" id="RRT51614.1"/>
    </source>
</evidence>